<accession>A0A085WUQ0</accession>
<dbReference type="PANTHER" id="PTHR43004">
    <property type="entry name" value="TRK SYSTEM POTASSIUM UPTAKE PROTEIN"/>
    <property type="match status" value="1"/>
</dbReference>
<comment type="cofactor">
    <cofactor evidence="1">
        <name>FAD</name>
        <dbReference type="ChEBI" id="CHEBI:57692"/>
    </cofactor>
</comment>
<dbReference type="PRINTS" id="PR00420">
    <property type="entry name" value="RNGMNOXGNASE"/>
</dbReference>
<dbReference type="RefSeq" id="WP_044183375.1">
    <property type="nucleotide sequence ID" value="NZ_JMCB01000002.1"/>
</dbReference>
<evidence type="ECO:0000256" key="1">
    <source>
        <dbReference type="ARBA" id="ARBA00001974"/>
    </source>
</evidence>
<dbReference type="Pfam" id="PF21274">
    <property type="entry name" value="Rng_hyd_C"/>
    <property type="match status" value="1"/>
</dbReference>
<evidence type="ECO:0000313" key="6">
    <source>
        <dbReference type="EMBL" id="KFE71413.1"/>
    </source>
</evidence>
<evidence type="ECO:0000313" key="7">
    <source>
        <dbReference type="Proteomes" id="UP000028725"/>
    </source>
</evidence>
<keyword evidence="6" id="KW-0560">Oxidoreductase</keyword>
<dbReference type="InterPro" id="IPR036188">
    <property type="entry name" value="FAD/NAD-bd_sf"/>
</dbReference>
<protein>
    <submittedName>
        <fullName evidence="6">Putative monooxygenase</fullName>
    </submittedName>
</protein>
<dbReference type="Proteomes" id="UP000028725">
    <property type="component" value="Unassembled WGS sequence"/>
</dbReference>
<proteinExistence type="inferred from homology"/>
<dbReference type="SUPFAM" id="SSF52833">
    <property type="entry name" value="Thioredoxin-like"/>
    <property type="match status" value="1"/>
</dbReference>
<comment type="similarity">
    <text evidence="2">Belongs to the PheA/TfdB FAD monooxygenase family.</text>
</comment>
<dbReference type="PATRIC" id="fig|394096.3.peg.1192"/>
<feature type="domain" description="FAD-binding" evidence="5">
    <location>
        <begin position="8"/>
        <end position="347"/>
    </location>
</feature>
<evidence type="ECO:0000256" key="4">
    <source>
        <dbReference type="ARBA" id="ARBA00022827"/>
    </source>
</evidence>
<keyword evidence="4" id="KW-0274">FAD</keyword>
<dbReference type="AlphaFoldDB" id="A0A085WUQ0"/>
<keyword evidence="6" id="KW-0503">Monooxygenase</keyword>
<keyword evidence="3" id="KW-0285">Flavoprotein</keyword>
<dbReference type="NCBIfam" id="NF004832">
    <property type="entry name" value="PRK06184.1"/>
    <property type="match status" value="1"/>
</dbReference>
<dbReference type="Pfam" id="PF01494">
    <property type="entry name" value="FAD_binding_3"/>
    <property type="match status" value="1"/>
</dbReference>
<dbReference type="InterPro" id="IPR050641">
    <property type="entry name" value="RIFMO-like"/>
</dbReference>
<dbReference type="Gene3D" id="3.50.50.60">
    <property type="entry name" value="FAD/NAD(P)-binding domain"/>
    <property type="match status" value="1"/>
</dbReference>
<reference evidence="6 7" key="1">
    <citation type="submission" date="2014-04" db="EMBL/GenBank/DDBJ databases">
        <title>Genome assembly of Hyalangium minutum DSM 14724.</title>
        <authorList>
            <person name="Sharma G."/>
            <person name="Subramanian S."/>
        </authorList>
    </citation>
    <scope>NUCLEOTIDE SEQUENCE [LARGE SCALE GENOMIC DNA]</scope>
    <source>
        <strain evidence="6 7">DSM 14724</strain>
    </source>
</reference>
<dbReference type="SUPFAM" id="SSF51905">
    <property type="entry name" value="FAD/NAD(P)-binding domain"/>
    <property type="match status" value="1"/>
</dbReference>
<evidence type="ECO:0000256" key="3">
    <source>
        <dbReference type="ARBA" id="ARBA00022630"/>
    </source>
</evidence>
<dbReference type="Gene3D" id="3.40.30.120">
    <property type="match status" value="1"/>
</dbReference>
<dbReference type="GO" id="GO:0071949">
    <property type="term" value="F:FAD binding"/>
    <property type="evidence" value="ECO:0007669"/>
    <property type="project" value="InterPro"/>
</dbReference>
<keyword evidence="7" id="KW-1185">Reference proteome</keyword>
<evidence type="ECO:0000259" key="5">
    <source>
        <dbReference type="Pfam" id="PF01494"/>
    </source>
</evidence>
<dbReference type="InterPro" id="IPR002938">
    <property type="entry name" value="FAD-bd"/>
</dbReference>
<name>A0A085WUQ0_9BACT</name>
<sequence>MSHALPLPALVIGAGPTGLTLACDLARRGIRVRVVDAAPGPFAGSRGKGLQPRTLEILDDLGVLDAVLDAGTAYPRLRFHWRRFVVGRWTMMAQHTATPDVPHPNPWLVPQARTEGILRDRLASLGHAVEFGTALTGFTQDDAGVTATLTRDSTLETVRAEYLVGADGGHSRVRKVLGLPLHGETREEERMVVGDVCVDGLDRTRWHVWPFAKGGMVALCPLPGTDRFQLVLQVKPGGTVPELTEAALNQHFQDAARPGRTLRLHDASWLSVYRPNVRMVNRYRVGRVFIAGDAAHVHPPAGGQGLNTGVQDAYNLGWKLGHVLQGADPALLNTYEAERLPIAANVLGLSLKLYEGMSQSRLKSLRRGSEERQLQLNYRGGPLAPELPGDTARVRAGDRAPDAPCTDARGNPCRLFDAFQGPHWTLLAFGPRHADVPEWASSLFGDTVRTVTLRAQGSAPDAEAAPNEGALMLDAGGHAHRAYDVAPGTEALILVRPDGYVGHASRPGNVASLEQFLTPLLPLPSSTGIHMSKSQGRA</sequence>
<dbReference type="GO" id="GO:0016709">
    <property type="term" value="F:oxidoreductase activity, acting on paired donors, with incorporation or reduction of molecular oxygen, NAD(P)H as one donor, and incorporation of one atom of oxygen"/>
    <property type="evidence" value="ECO:0007669"/>
    <property type="project" value="UniProtKB-ARBA"/>
</dbReference>
<dbReference type="STRING" id="394096.DB31_3543"/>
<dbReference type="PANTHER" id="PTHR43004:SF19">
    <property type="entry name" value="BINDING MONOOXYGENASE, PUTATIVE (JCVI)-RELATED"/>
    <property type="match status" value="1"/>
</dbReference>
<dbReference type="EMBL" id="JMCB01000002">
    <property type="protein sequence ID" value="KFE71413.1"/>
    <property type="molecule type" value="Genomic_DNA"/>
</dbReference>
<evidence type="ECO:0000256" key="2">
    <source>
        <dbReference type="ARBA" id="ARBA00007801"/>
    </source>
</evidence>
<dbReference type="InterPro" id="IPR036249">
    <property type="entry name" value="Thioredoxin-like_sf"/>
</dbReference>
<dbReference type="OrthoDB" id="5482506at2"/>
<comment type="caution">
    <text evidence="6">The sequence shown here is derived from an EMBL/GenBank/DDBJ whole genome shotgun (WGS) entry which is preliminary data.</text>
</comment>
<gene>
    <name evidence="6" type="ORF">DB31_3543</name>
</gene>
<organism evidence="6 7">
    <name type="scientific">Hyalangium minutum</name>
    <dbReference type="NCBI Taxonomy" id="394096"/>
    <lineage>
        <taxon>Bacteria</taxon>
        <taxon>Pseudomonadati</taxon>
        <taxon>Myxococcota</taxon>
        <taxon>Myxococcia</taxon>
        <taxon>Myxococcales</taxon>
        <taxon>Cystobacterineae</taxon>
        <taxon>Archangiaceae</taxon>
        <taxon>Hyalangium</taxon>
    </lineage>
</organism>
<dbReference type="Gene3D" id="3.30.70.2450">
    <property type="match status" value="1"/>
</dbReference>